<dbReference type="EMBL" id="CP056067">
    <property type="protein sequence ID" value="UVC54547.1"/>
    <property type="molecule type" value="Genomic_DNA"/>
</dbReference>
<feature type="region of interest" description="Disordered" evidence="1">
    <location>
        <begin position="60"/>
        <end position="83"/>
    </location>
</feature>
<accession>A0A976XK19</accession>
<protein>
    <submittedName>
        <fullName evidence="2">Uncharacterized protein</fullName>
    </submittedName>
</protein>
<dbReference type="AlphaFoldDB" id="A0A976XK19"/>
<feature type="region of interest" description="Disordered" evidence="1">
    <location>
        <begin position="25"/>
        <end position="45"/>
    </location>
</feature>
<sequence length="83" mass="9220">MSISNNAIKKWKSQNYTHESAVISAKKDEHSVGGDAPIGGSEKNKKKLISLEYDEKIQVYPLKQNNPEEGPQKAPKLPPGEFK</sequence>
<proteinExistence type="predicted"/>
<evidence type="ECO:0000313" key="2">
    <source>
        <dbReference type="EMBL" id="UVC54547.1"/>
    </source>
</evidence>
<dbReference type="Proteomes" id="UP000244803">
    <property type="component" value="Chromosome 4"/>
</dbReference>
<name>A0A976XK19_THEOR</name>
<gene>
    <name evidence="2" type="ORF">MACJ_004098</name>
</gene>
<evidence type="ECO:0000313" key="3">
    <source>
        <dbReference type="Proteomes" id="UP000244803"/>
    </source>
</evidence>
<reference evidence="2" key="1">
    <citation type="submission" date="2022-07" db="EMBL/GenBank/DDBJ databases">
        <title>Evaluation of T. orientalis genome assembly methods using nanopore sequencing and analysis of variation between genomes.</title>
        <authorList>
            <person name="Yam J."/>
            <person name="Micallef M.L."/>
            <person name="Liu M."/>
            <person name="Djordjevic S.P."/>
            <person name="Bogema D.R."/>
            <person name="Jenkins C."/>
        </authorList>
    </citation>
    <scope>NUCLEOTIDE SEQUENCE</scope>
    <source>
        <strain evidence="2">Fish Creek</strain>
    </source>
</reference>
<evidence type="ECO:0000256" key="1">
    <source>
        <dbReference type="SAM" id="MobiDB-lite"/>
    </source>
</evidence>
<organism evidence="2 3">
    <name type="scientific">Theileria orientalis</name>
    <dbReference type="NCBI Taxonomy" id="68886"/>
    <lineage>
        <taxon>Eukaryota</taxon>
        <taxon>Sar</taxon>
        <taxon>Alveolata</taxon>
        <taxon>Apicomplexa</taxon>
        <taxon>Aconoidasida</taxon>
        <taxon>Piroplasmida</taxon>
        <taxon>Theileriidae</taxon>
        <taxon>Theileria</taxon>
    </lineage>
</organism>